<reference evidence="3" key="3">
    <citation type="submission" date="2025-09" db="UniProtKB">
        <authorList>
            <consortium name="Ensembl"/>
        </authorList>
    </citation>
    <scope>IDENTIFICATION</scope>
</reference>
<dbReference type="Gene3D" id="3.30.40.10">
    <property type="entry name" value="Zinc/RING finger domain, C3HC4 (zinc finger)"/>
    <property type="match status" value="1"/>
</dbReference>
<dbReference type="InterPro" id="IPR013083">
    <property type="entry name" value="Znf_RING/FYVE/PHD"/>
</dbReference>
<dbReference type="PROSITE" id="PS50188">
    <property type="entry name" value="B302_SPRY"/>
    <property type="match status" value="1"/>
</dbReference>
<dbReference type="InterPro" id="IPR043136">
    <property type="entry name" value="B30.2/SPRY_sf"/>
</dbReference>
<accession>A0AAZ3QXH3</accession>
<dbReference type="SUPFAM" id="SSF57850">
    <property type="entry name" value="RING/U-box"/>
    <property type="match status" value="1"/>
</dbReference>
<evidence type="ECO:0000313" key="4">
    <source>
        <dbReference type="Proteomes" id="UP000694402"/>
    </source>
</evidence>
<dbReference type="AlphaFoldDB" id="A0AAZ3QXH3"/>
<organism evidence="3 4">
    <name type="scientific">Oncorhynchus tshawytscha</name>
    <name type="common">Chinook salmon</name>
    <name type="synonym">Salmo tshawytscha</name>
    <dbReference type="NCBI Taxonomy" id="74940"/>
    <lineage>
        <taxon>Eukaryota</taxon>
        <taxon>Metazoa</taxon>
        <taxon>Chordata</taxon>
        <taxon>Craniata</taxon>
        <taxon>Vertebrata</taxon>
        <taxon>Euteleostomi</taxon>
        <taxon>Actinopterygii</taxon>
        <taxon>Neopterygii</taxon>
        <taxon>Teleostei</taxon>
        <taxon>Protacanthopterygii</taxon>
        <taxon>Salmoniformes</taxon>
        <taxon>Salmonidae</taxon>
        <taxon>Salmoninae</taxon>
        <taxon>Oncorhynchus</taxon>
    </lineage>
</organism>
<dbReference type="InterPro" id="IPR001870">
    <property type="entry name" value="B30.2/SPRY"/>
</dbReference>
<feature type="region of interest" description="Disordered" evidence="1">
    <location>
        <begin position="25"/>
        <end position="58"/>
    </location>
</feature>
<keyword evidence="4" id="KW-1185">Reference proteome</keyword>
<dbReference type="Ensembl" id="ENSOTST00005159588.1">
    <property type="protein sequence ID" value="ENSOTSP00005132589.1"/>
    <property type="gene ID" value="ENSOTSG00005069182.1"/>
</dbReference>
<evidence type="ECO:0000259" key="2">
    <source>
        <dbReference type="PROSITE" id="PS50188"/>
    </source>
</evidence>
<dbReference type="Proteomes" id="UP000694402">
    <property type="component" value="Unassembled WGS sequence"/>
</dbReference>
<dbReference type="SMART" id="SM00589">
    <property type="entry name" value="PRY"/>
    <property type="match status" value="1"/>
</dbReference>
<reference evidence="3" key="2">
    <citation type="submission" date="2025-08" db="UniProtKB">
        <authorList>
            <consortium name="Ensembl"/>
        </authorList>
    </citation>
    <scope>IDENTIFICATION</scope>
</reference>
<dbReference type="SUPFAM" id="SSF49899">
    <property type="entry name" value="Concanavalin A-like lectins/glucanases"/>
    <property type="match status" value="1"/>
</dbReference>
<dbReference type="InterPro" id="IPR013320">
    <property type="entry name" value="ConA-like_dom_sf"/>
</dbReference>
<dbReference type="InterPro" id="IPR006574">
    <property type="entry name" value="PRY"/>
</dbReference>
<evidence type="ECO:0000313" key="3">
    <source>
        <dbReference type="Ensembl" id="ENSOTSP00005132589.1"/>
    </source>
</evidence>
<dbReference type="Gene3D" id="2.60.120.920">
    <property type="match status" value="1"/>
</dbReference>
<evidence type="ECO:0000256" key="1">
    <source>
        <dbReference type="SAM" id="MobiDB-lite"/>
    </source>
</evidence>
<dbReference type="GeneTree" id="ENSGT00970000193381"/>
<feature type="domain" description="B30.2/SPRY" evidence="2">
    <location>
        <begin position="83"/>
        <end position="269"/>
    </location>
</feature>
<dbReference type="InterPro" id="IPR050143">
    <property type="entry name" value="TRIM/RBCC"/>
</dbReference>
<protein>
    <recommendedName>
        <fullName evidence="2">B30.2/SPRY domain-containing protein</fullName>
    </recommendedName>
</protein>
<dbReference type="PANTHER" id="PTHR24103">
    <property type="entry name" value="E3 UBIQUITIN-PROTEIN LIGASE TRIM"/>
    <property type="match status" value="1"/>
</dbReference>
<dbReference type="PRINTS" id="PR01407">
    <property type="entry name" value="BUTYPHLNCDUF"/>
</dbReference>
<dbReference type="Pfam" id="PF13765">
    <property type="entry name" value="PRY"/>
    <property type="match status" value="1"/>
</dbReference>
<proteinExistence type="predicted"/>
<sequence>MDLRMLEILRKINLNILVEGLQIDNPSAETDKPQSEENTAPEPLPPEETKPPKPSLPEEDLSCPLCHDIFRDPVILPCSHSVCKNREDLVRKRTLFSLSSDPVILDPNTVHPDLTLSKDLISVRESEETQKLPDHPERFDYFTWIMGCDGVNSGTHSWDVEVVQNTNWYLGVVTESVQRKGTIESDHWRFRHFDGLCRGGDLSDHASGLPGMMTPCCPQSTWPCCCSSFNCSACGYRTLTCSPDVLPVPDLLLSTLKSRSGRDTLNDLL</sequence>
<dbReference type="InterPro" id="IPR003879">
    <property type="entry name" value="Butyrophylin_SPRY"/>
</dbReference>
<reference evidence="4" key="1">
    <citation type="journal article" date="2018" name="PLoS ONE">
        <title>Chinook salmon (Oncorhynchus tshawytscha) genome and transcriptome.</title>
        <authorList>
            <person name="Christensen K.A."/>
            <person name="Leong J.S."/>
            <person name="Sakhrani D."/>
            <person name="Biagi C.A."/>
            <person name="Minkley D.R."/>
            <person name="Withler R.E."/>
            <person name="Rondeau E.B."/>
            <person name="Koop B.F."/>
            <person name="Devlin R.H."/>
        </authorList>
    </citation>
    <scope>NUCLEOTIDE SEQUENCE [LARGE SCALE GENOMIC DNA]</scope>
</reference>
<name>A0AAZ3QXH3_ONCTS</name>